<gene>
    <name evidence="1" type="ORF">BDN72DRAFT_219162</name>
</gene>
<evidence type="ECO:0000313" key="1">
    <source>
        <dbReference type="EMBL" id="TFK65023.1"/>
    </source>
</evidence>
<organism evidence="1 2">
    <name type="scientific">Pluteus cervinus</name>
    <dbReference type="NCBI Taxonomy" id="181527"/>
    <lineage>
        <taxon>Eukaryota</taxon>
        <taxon>Fungi</taxon>
        <taxon>Dikarya</taxon>
        <taxon>Basidiomycota</taxon>
        <taxon>Agaricomycotina</taxon>
        <taxon>Agaricomycetes</taxon>
        <taxon>Agaricomycetidae</taxon>
        <taxon>Agaricales</taxon>
        <taxon>Pluteineae</taxon>
        <taxon>Pluteaceae</taxon>
        <taxon>Pluteus</taxon>
    </lineage>
</organism>
<dbReference type="Proteomes" id="UP000308600">
    <property type="component" value="Unassembled WGS sequence"/>
</dbReference>
<evidence type="ECO:0000313" key="2">
    <source>
        <dbReference type="Proteomes" id="UP000308600"/>
    </source>
</evidence>
<dbReference type="EMBL" id="ML208451">
    <property type="protein sequence ID" value="TFK65023.1"/>
    <property type="molecule type" value="Genomic_DNA"/>
</dbReference>
<keyword evidence="2" id="KW-1185">Reference proteome</keyword>
<name>A0ACD3AH61_9AGAR</name>
<reference evidence="1 2" key="1">
    <citation type="journal article" date="2019" name="Nat. Ecol. Evol.">
        <title>Megaphylogeny resolves global patterns of mushroom evolution.</title>
        <authorList>
            <person name="Varga T."/>
            <person name="Krizsan K."/>
            <person name="Foldi C."/>
            <person name="Dima B."/>
            <person name="Sanchez-Garcia M."/>
            <person name="Sanchez-Ramirez S."/>
            <person name="Szollosi G.J."/>
            <person name="Szarkandi J.G."/>
            <person name="Papp V."/>
            <person name="Albert L."/>
            <person name="Andreopoulos W."/>
            <person name="Angelini C."/>
            <person name="Antonin V."/>
            <person name="Barry K.W."/>
            <person name="Bougher N.L."/>
            <person name="Buchanan P."/>
            <person name="Buyck B."/>
            <person name="Bense V."/>
            <person name="Catcheside P."/>
            <person name="Chovatia M."/>
            <person name="Cooper J."/>
            <person name="Damon W."/>
            <person name="Desjardin D."/>
            <person name="Finy P."/>
            <person name="Geml J."/>
            <person name="Haridas S."/>
            <person name="Hughes K."/>
            <person name="Justo A."/>
            <person name="Karasinski D."/>
            <person name="Kautmanova I."/>
            <person name="Kiss B."/>
            <person name="Kocsube S."/>
            <person name="Kotiranta H."/>
            <person name="LaButti K.M."/>
            <person name="Lechner B.E."/>
            <person name="Liimatainen K."/>
            <person name="Lipzen A."/>
            <person name="Lukacs Z."/>
            <person name="Mihaltcheva S."/>
            <person name="Morgado L.N."/>
            <person name="Niskanen T."/>
            <person name="Noordeloos M.E."/>
            <person name="Ohm R.A."/>
            <person name="Ortiz-Santana B."/>
            <person name="Ovrebo C."/>
            <person name="Racz N."/>
            <person name="Riley R."/>
            <person name="Savchenko A."/>
            <person name="Shiryaev A."/>
            <person name="Soop K."/>
            <person name="Spirin V."/>
            <person name="Szebenyi C."/>
            <person name="Tomsovsky M."/>
            <person name="Tulloss R.E."/>
            <person name="Uehling J."/>
            <person name="Grigoriev I.V."/>
            <person name="Vagvolgyi C."/>
            <person name="Papp T."/>
            <person name="Martin F.M."/>
            <person name="Miettinen O."/>
            <person name="Hibbett D.S."/>
            <person name="Nagy L.G."/>
        </authorList>
    </citation>
    <scope>NUCLEOTIDE SEQUENCE [LARGE SCALE GENOMIC DNA]</scope>
    <source>
        <strain evidence="1 2">NL-1719</strain>
    </source>
</reference>
<sequence>MGGDRCNVGGEGGKALVDPTSMVVPISSALDAAAPVLELGRVDEDEEEVVPQVASPGDTSPPTSRSNTFVDTLPTSSMSFDNVEPLPKVHVEEAPVGSAHVDSYKPLNELTQFAVRPPSLSPPPETKEMASPQRNSFLLYFASSAPLPAINRSSPPPASTFPSSIVSRPGPPPLPSPQPTVAAAHLHSRSWSTPPSP</sequence>
<protein>
    <submittedName>
        <fullName evidence="1">Uncharacterized protein</fullName>
    </submittedName>
</protein>
<accession>A0ACD3AH61</accession>
<proteinExistence type="predicted"/>